<gene>
    <name evidence="6" type="ORF">LMTR13_08250</name>
</gene>
<dbReference type="InterPro" id="IPR011701">
    <property type="entry name" value="MFS"/>
</dbReference>
<feature type="transmembrane region" description="Helical" evidence="4">
    <location>
        <begin position="318"/>
        <end position="336"/>
    </location>
</feature>
<feature type="transmembrane region" description="Helical" evidence="4">
    <location>
        <begin position="262"/>
        <end position="282"/>
    </location>
</feature>
<dbReference type="InterPro" id="IPR020846">
    <property type="entry name" value="MFS_dom"/>
</dbReference>
<feature type="transmembrane region" description="Helical" evidence="4">
    <location>
        <begin position="294"/>
        <end position="312"/>
    </location>
</feature>
<protein>
    <submittedName>
        <fullName evidence="6">Transporter</fullName>
    </submittedName>
</protein>
<feature type="transmembrane region" description="Helical" evidence="4">
    <location>
        <begin position="29"/>
        <end position="47"/>
    </location>
</feature>
<feature type="transmembrane region" description="Helical" evidence="4">
    <location>
        <begin position="67"/>
        <end position="86"/>
    </location>
</feature>
<feature type="domain" description="Major facilitator superfamily (MFS) profile" evidence="5">
    <location>
        <begin position="29"/>
        <end position="409"/>
    </location>
</feature>
<dbReference type="PANTHER" id="PTHR42910">
    <property type="entry name" value="TRANSPORTER SCO4007-RELATED"/>
    <property type="match status" value="1"/>
</dbReference>
<feature type="transmembrane region" description="Helical" evidence="4">
    <location>
        <begin position="119"/>
        <end position="140"/>
    </location>
</feature>
<dbReference type="PROSITE" id="PS50850">
    <property type="entry name" value="MFS"/>
    <property type="match status" value="1"/>
</dbReference>
<evidence type="ECO:0000256" key="3">
    <source>
        <dbReference type="ARBA" id="ARBA00023136"/>
    </source>
</evidence>
<evidence type="ECO:0000256" key="2">
    <source>
        <dbReference type="ARBA" id="ARBA00022989"/>
    </source>
</evidence>
<dbReference type="GO" id="GO:0022857">
    <property type="term" value="F:transmembrane transporter activity"/>
    <property type="evidence" value="ECO:0007669"/>
    <property type="project" value="InterPro"/>
</dbReference>
<keyword evidence="2 4" id="KW-1133">Transmembrane helix</keyword>
<organism evidence="6 7">
    <name type="scientific">Bradyrhizobium icense</name>
    <dbReference type="NCBI Taxonomy" id="1274631"/>
    <lineage>
        <taxon>Bacteria</taxon>
        <taxon>Pseudomonadati</taxon>
        <taxon>Pseudomonadota</taxon>
        <taxon>Alphaproteobacteria</taxon>
        <taxon>Hyphomicrobiales</taxon>
        <taxon>Nitrobacteraceae</taxon>
        <taxon>Bradyrhizobium</taxon>
    </lineage>
</organism>
<evidence type="ECO:0000256" key="4">
    <source>
        <dbReference type="SAM" id="Phobius"/>
    </source>
</evidence>
<evidence type="ECO:0000259" key="5">
    <source>
        <dbReference type="PROSITE" id="PS50850"/>
    </source>
</evidence>
<reference evidence="6 7" key="1">
    <citation type="submission" date="2016-07" db="EMBL/GenBank/DDBJ databases">
        <title>Complete genome sequence of Bradyrhizobium icense LMTR 13T, a potential inoculant strain isolated from lima bean (Phaseolus lunatus) in Peru.</title>
        <authorList>
            <person name="Ormeno-Orrillo E."/>
            <person name="Duran D."/>
            <person name="Rogel M.A."/>
            <person name="Rey L."/>
            <person name="Imperial J."/>
            <person name="Ruiz-Argueso T."/>
            <person name="Martinez-Romero E."/>
        </authorList>
    </citation>
    <scope>NUCLEOTIDE SEQUENCE [LARGE SCALE GENOMIC DNA]</scope>
    <source>
        <strain evidence="6 7">LMTR 13</strain>
    </source>
</reference>
<proteinExistence type="predicted"/>
<evidence type="ECO:0000313" key="7">
    <source>
        <dbReference type="Proteomes" id="UP000092839"/>
    </source>
</evidence>
<feature type="transmembrane region" description="Helical" evidence="4">
    <location>
        <begin position="183"/>
        <end position="202"/>
    </location>
</feature>
<dbReference type="PANTHER" id="PTHR42910:SF1">
    <property type="entry name" value="MAJOR FACILITATOR SUPERFAMILY (MFS) PROFILE DOMAIN-CONTAINING PROTEIN"/>
    <property type="match status" value="1"/>
</dbReference>
<dbReference type="Pfam" id="PF07690">
    <property type="entry name" value="MFS_1"/>
    <property type="match status" value="1"/>
</dbReference>
<keyword evidence="1 4" id="KW-0812">Transmembrane</keyword>
<feature type="transmembrane region" description="Helical" evidence="4">
    <location>
        <begin position="95"/>
        <end position="113"/>
    </location>
</feature>
<keyword evidence="7" id="KW-1185">Reference proteome</keyword>
<dbReference type="CDD" id="cd17324">
    <property type="entry name" value="MFS_NepI_like"/>
    <property type="match status" value="1"/>
</dbReference>
<dbReference type="Proteomes" id="UP000092839">
    <property type="component" value="Chromosome"/>
</dbReference>
<dbReference type="KEGG" id="bic:LMTR13_08250"/>
<evidence type="ECO:0000313" key="6">
    <source>
        <dbReference type="EMBL" id="ANW00170.1"/>
    </source>
</evidence>
<feature type="transmembrane region" description="Helical" evidence="4">
    <location>
        <begin position="356"/>
        <end position="375"/>
    </location>
</feature>
<accession>A0A1B1UBM0</accession>
<dbReference type="AlphaFoldDB" id="A0A1B1UBM0"/>
<dbReference type="Gene3D" id="1.20.1250.20">
    <property type="entry name" value="MFS general substrate transporter like domains"/>
    <property type="match status" value="1"/>
</dbReference>
<dbReference type="InterPro" id="IPR036259">
    <property type="entry name" value="MFS_trans_sf"/>
</dbReference>
<name>A0A1B1UBM0_9BRAD</name>
<dbReference type="EMBL" id="CP016428">
    <property type="protein sequence ID" value="ANW00170.1"/>
    <property type="molecule type" value="Genomic_DNA"/>
</dbReference>
<evidence type="ECO:0000256" key="1">
    <source>
        <dbReference type="ARBA" id="ARBA00022692"/>
    </source>
</evidence>
<feature type="transmembrane region" description="Helical" evidence="4">
    <location>
        <begin position="381"/>
        <end position="403"/>
    </location>
</feature>
<keyword evidence="3 4" id="KW-0472">Membrane</keyword>
<feature type="transmembrane region" description="Helical" evidence="4">
    <location>
        <begin position="235"/>
        <end position="256"/>
    </location>
</feature>
<dbReference type="OrthoDB" id="9815356at2"/>
<feature type="transmembrane region" description="Helical" evidence="4">
    <location>
        <begin position="152"/>
        <end position="171"/>
    </location>
</feature>
<dbReference type="STRING" id="1274631.LMTR13_08250"/>
<dbReference type="SUPFAM" id="SSF103473">
    <property type="entry name" value="MFS general substrate transporter"/>
    <property type="match status" value="1"/>
</dbReference>
<sequence>MRRTFISKEDRRRSDAEVRENSAQPSRGLIFLLALTCALSVANVYFAHPLLDVIAGDLGLARSDAGLVVTLTQTGYALGLILLVPLGDLLEPRRLIVGLATASSVVLAVAASAPTAPLFLGAMAIVGLLAVLVQVVIAFAVSLARPDERGNIVGTVTSGVVIGILLARTVSGVLGDLHGWRSVYYGSAALMLLLAALLMRALPSAMERRQTGSYWQLLKSIVPLLREEPLLRTRALFALLIFAALNVLWAPLSLFLSAPPFAYSHTAVGLFGLVGIAGVLGARRAGQWADQNRGQFTTLGALVLMLIAWFLIAMAGLSIWALIGGVIVLNLAIQAVHVTNQALIFRIQPEAHSRRVGCYMVFYSIGSATGAFASTTAFEHAGWRGVCALGIGISITAMILLAATWKSAR</sequence>
<dbReference type="RefSeq" id="WP_065727456.1">
    <property type="nucleotide sequence ID" value="NZ_CP016428.1"/>
</dbReference>